<keyword evidence="2" id="KW-1133">Transmembrane helix</keyword>
<gene>
    <name evidence="4" type="ORF">QCA50_010077</name>
</gene>
<feature type="transmembrane region" description="Helical" evidence="2">
    <location>
        <begin position="85"/>
        <end position="108"/>
    </location>
</feature>
<dbReference type="Pfam" id="PF20152">
    <property type="entry name" value="DUF6534"/>
    <property type="match status" value="1"/>
</dbReference>
<evidence type="ECO:0000256" key="1">
    <source>
        <dbReference type="SAM" id="MobiDB-lite"/>
    </source>
</evidence>
<feature type="region of interest" description="Disordered" evidence="1">
    <location>
        <begin position="268"/>
        <end position="331"/>
    </location>
</feature>
<evidence type="ECO:0000259" key="3">
    <source>
        <dbReference type="Pfam" id="PF20152"/>
    </source>
</evidence>
<name>A0AAW0FZP1_9APHY</name>
<feature type="transmembrane region" description="Helical" evidence="2">
    <location>
        <begin position="120"/>
        <end position="139"/>
    </location>
</feature>
<dbReference type="AlphaFoldDB" id="A0AAW0FZP1"/>
<keyword evidence="2" id="KW-0812">Transmembrane</keyword>
<keyword evidence="2" id="KW-0472">Membrane</keyword>
<feature type="transmembrane region" description="Helical" evidence="2">
    <location>
        <begin position="204"/>
        <end position="226"/>
    </location>
</feature>
<feature type="transmembrane region" description="Helical" evidence="2">
    <location>
        <begin position="232"/>
        <end position="251"/>
    </location>
</feature>
<accession>A0AAW0FZP1</accession>
<proteinExistence type="predicted"/>
<dbReference type="InterPro" id="IPR045339">
    <property type="entry name" value="DUF6534"/>
</dbReference>
<reference evidence="4 5" key="1">
    <citation type="submission" date="2022-09" db="EMBL/GenBank/DDBJ databases">
        <authorList>
            <person name="Palmer J.M."/>
        </authorList>
    </citation>
    <scope>NUCLEOTIDE SEQUENCE [LARGE SCALE GENOMIC DNA]</scope>
    <source>
        <strain evidence="4 5">DSM 7382</strain>
    </source>
</reference>
<evidence type="ECO:0000256" key="2">
    <source>
        <dbReference type="SAM" id="Phobius"/>
    </source>
</evidence>
<feature type="domain" description="DUF6534" evidence="3">
    <location>
        <begin position="168"/>
        <end position="256"/>
    </location>
</feature>
<feature type="transmembrane region" description="Helical" evidence="2">
    <location>
        <begin position="49"/>
        <end position="73"/>
    </location>
</feature>
<evidence type="ECO:0000313" key="5">
    <source>
        <dbReference type="Proteomes" id="UP001385951"/>
    </source>
</evidence>
<feature type="compositionally biased region" description="Basic and acidic residues" evidence="1">
    <location>
        <begin position="279"/>
        <end position="293"/>
    </location>
</feature>
<feature type="transmembrane region" description="Helical" evidence="2">
    <location>
        <begin position="12"/>
        <end position="37"/>
    </location>
</feature>
<comment type="caution">
    <text evidence="4">The sequence shown here is derived from an EMBL/GenBank/DDBJ whole genome shotgun (WGS) entry which is preliminary data.</text>
</comment>
<keyword evidence="5" id="KW-1185">Reference proteome</keyword>
<feature type="transmembrane region" description="Helical" evidence="2">
    <location>
        <begin position="159"/>
        <end position="183"/>
    </location>
</feature>
<dbReference type="Proteomes" id="UP001385951">
    <property type="component" value="Unassembled WGS sequence"/>
</dbReference>
<dbReference type="EMBL" id="JASBNA010000016">
    <property type="protein sequence ID" value="KAK7686481.1"/>
    <property type="molecule type" value="Genomic_DNA"/>
</dbReference>
<organism evidence="4 5">
    <name type="scientific">Cerrena zonata</name>
    <dbReference type="NCBI Taxonomy" id="2478898"/>
    <lineage>
        <taxon>Eukaryota</taxon>
        <taxon>Fungi</taxon>
        <taxon>Dikarya</taxon>
        <taxon>Basidiomycota</taxon>
        <taxon>Agaricomycotina</taxon>
        <taxon>Agaricomycetes</taxon>
        <taxon>Polyporales</taxon>
        <taxon>Cerrenaceae</taxon>
        <taxon>Cerrena</taxon>
    </lineage>
</organism>
<evidence type="ECO:0000313" key="4">
    <source>
        <dbReference type="EMBL" id="KAK7686481.1"/>
    </source>
</evidence>
<protein>
    <recommendedName>
        <fullName evidence="3">DUF6534 domain-containing protein</fullName>
    </recommendedName>
</protein>
<sequence>MGDALEDVRNTLGATLIGTFLSAVLSGILSLQVAIYYQVYTVDFSRNRMMVGLLWILDTIHVSMAFGASWTYLITNRGNDAIADFIPWTIAVTVALTAIITFCTHCFFAQRVYTLGGRKLWLTGPILLLAFGRLFAALVSTSEMIRLRSYAAFVEQYGWIFTAGLSSAATVDILITVSLVIILQRSRTGYSTSTDHIIDSIALYTIETGMITCVTTIVSLICWVSMPNNLIFLALHFTISKLYANSVLATLNARRSLRKRTQFSTDFQPSLPVISSDPEPVRETERYPLHPNDDPTPTASQFELSVHYDDVKSKRQQPRSRHYPRPLSDPGHVKLNVQLKIPELSWSRTSSLKDPGATYIVGNSDISRSTV</sequence>
<dbReference type="PANTHER" id="PTHR40465">
    <property type="entry name" value="CHROMOSOME 1, WHOLE GENOME SHOTGUN SEQUENCE"/>
    <property type="match status" value="1"/>
</dbReference>
<dbReference type="PANTHER" id="PTHR40465:SF1">
    <property type="entry name" value="DUF6534 DOMAIN-CONTAINING PROTEIN"/>
    <property type="match status" value="1"/>
</dbReference>
<feature type="compositionally biased region" description="Basic residues" evidence="1">
    <location>
        <begin position="314"/>
        <end position="324"/>
    </location>
</feature>